<keyword evidence="2" id="KW-0812">Transmembrane</keyword>
<accession>B4GZ47</accession>
<evidence type="ECO:0000256" key="3">
    <source>
        <dbReference type="SAM" id="SignalP"/>
    </source>
</evidence>
<reference evidence="4 5" key="1">
    <citation type="journal article" date="2007" name="Nature">
        <title>Evolution of genes and genomes on the Drosophila phylogeny.</title>
        <authorList>
            <consortium name="Drosophila 12 Genomes Consortium"/>
            <person name="Clark A.G."/>
            <person name="Eisen M.B."/>
            <person name="Smith D.R."/>
            <person name="Bergman C.M."/>
            <person name="Oliver B."/>
            <person name="Markow T.A."/>
            <person name="Kaufman T.C."/>
            <person name="Kellis M."/>
            <person name="Gelbart W."/>
            <person name="Iyer V.N."/>
            <person name="Pollard D.A."/>
            <person name="Sackton T.B."/>
            <person name="Larracuente A.M."/>
            <person name="Singh N.D."/>
            <person name="Abad J.P."/>
            <person name="Abt D.N."/>
            <person name="Adryan B."/>
            <person name="Aguade M."/>
            <person name="Akashi H."/>
            <person name="Anderson W.W."/>
            <person name="Aquadro C.F."/>
            <person name="Ardell D.H."/>
            <person name="Arguello R."/>
            <person name="Artieri C.G."/>
            <person name="Barbash D.A."/>
            <person name="Barker D."/>
            <person name="Barsanti P."/>
            <person name="Batterham P."/>
            <person name="Batzoglou S."/>
            <person name="Begun D."/>
            <person name="Bhutkar A."/>
            <person name="Blanco E."/>
            <person name="Bosak S.A."/>
            <person name="Bradley R.K."/>
            <person name="Brand A.D."/>
            <person name="Brent M.R."/>
            <person name="Brooks A.N."/>
            <person name="Brown R.H."/>
            <person name="Butlin R.K."/>
            <person name="Caggese C."/>
            <person name="Calvi B.R."/>
            <person name="Bernardo de Carvalho A."/>
            <person name="Caspi A."/>
            <person name="Castrezana S."/>
            <person name="Celniker S.E."/>
            <person name="Chang J.L."/>
            <person name="Chapple C."/>
            <person name="Chatterji S."/>
            <person name="Chinwalla A."/>
            <person name="Civetta A."/>
            <person name="Clifton S.W."/>
            <person name="Comeron J.M."/>
            <person name="Costello J.C."/>
            <person name="Coyne J.A."/>
            <person name="Daub J."/>
            <person name="David R.G."/>
            <person name="Delcher A.L."/>
            <person name="Delehaunty K."/>
            <person name="Do C.B."/>
            <person name="Ebling H."/>
            <person name="Edwards K."/>
            <person name="Eickbush T."/>
            <person name="Evans J.D."/>
            <person name="Filipski A."/>
            <person name="Findeiss S."/>
            <person name="Freyhult E."/>
            <person name="Fulton L."/>
            <person name="Fulton R."/>
            <person name="Garcia A.C."/>
            <person name="Gardiner A."/>
            <person name="Garfield D.A."/>
            <person name="Garvin B.E."/>
            <person name="Gibson G."/>
            <person name="Gilbert D."/>
            <person name="Gnerre S."/>
            <person name="Godfrey J."/>
            <person name="Good R."/>
            <person name="Gotea V."/>
            <person name="Gravely B."/>
            <person name="Greenberg A.J."/>
            <person name="Griffiths-Jones S."/>
            <person name="Gross S."/>
            <person name="Guigo R."/>
            <person name="Gustafson E.A."/>
            <person name="Haerty W."/>
            <person name="Hahn M.W."/>
            <person name="Halligan D.L."/>
            <person name="Halpern A.L."/>
            <person name="Halter G.M."/>
            <person name="Han M.V."/>
            <person name="Heger A."/>
            <person name="Hillier L."/>
            <person name="Hinrichs A.S."/>
            <person name="Holmes I."/>
            <person name="Hoskins R.A."/>
            <person name="Hubisz M.J."/>
            <person name="Hultmark D."/>
            <person name="Huntley M.A."/>
            <person name="Jaffe D.B."/>
            <person name="Jagadeeshan S."/>
            <person name="Jeck W.R."/>
            <person name="Johnson J."/>
            <person name="Jones C.D."/>
            <person name="Jordan W.C."/>
            <person name="Karpen G.H."/>
            <person name="Kataoka E."/>
            <person name="Keightley P.D."/>
            <person name="Kheradpour P."/>
            <person name="Kirkness E.F."/>
            <person name="Koerich L.B."/>
            <person name="Kristiansen K."/>
            <person name="Kudrna D."/>
            <person name="Kulathinal R.J."/>
            <person name="Kumar S."/>
            <person name="Kwok R."/>
            <person name="Lander E."/>
            <person name="Langley C.H."/>
            <person name="Lapoint R."/>
            <person name="Lazzaro B.P."/>
            <person name="Lee S.J."/>
            <person name="Levesque L."/>
            <person name="Li R."/>
            <person name="Lin C.F."/>
            <person name="Lin M.F."/>
            <person name="Lindblad-Toh K."/>
            <person name="Llopart A."/>
            <person name="Long M."/>
            <person name="Low L."/>
            <person name="Lozovsky E."/>
            <person name="Lu J."/>
            <person name="Luo M."/>
            <person name="Machado C.A."/>
            <person name="Makalowski W."/>
            <person name="Marzo M."/>
            <person name="Matsuda M."/>
            <person name="Matzkin L."/>
            <person name="McAllister B."/>
            <person name="McBride C.S."/>
            <person name="McKernan B."/>
            <person name="McKernan K."/>
            <person name="Mendez-Lago M."/>
            <person name="Minx P."/>
            <person name="Mollenhauer M.U."/>
            <person name="Montooth K."/>
            <person name="Mount S.M."/>
            <person name="Mu X."/>
            <person name="Myers E."/>
            <person name="Negre B."/>
            <person name="Newfeld S."/>
            <person name="Nielsen R."/>
            <person name="Noor M.A."/>
            <person name="O'Grady P."/>
            <person name="Pachter L."/>
            <person name="Papaceit M."/>
            <person name="Parisi M.J."/>
            <person name="Parisi M."/>
            <person name="Parts L."/>
            <person name="Pedersen J.S."/>
            <person name="Pesole G."/>
            <person name="Phillippy A.M."/>
            <person name="Ponting C.P."/>
            <person name="Pop M."/>
            <person name="Porcelli D."/>
            <person name="Powell J.R."/>
            <person name="Prohaska S."/>
            <person name="Pruitt K."/>
            <person name="Puig M."/>
            <person name="Quesneville H."/>
            <person name="Ram K.R."/>
            <person name="Rand D."/>
            <person name="Rasmussen M.D."/>
            <person name="Reed L.K."/>
            <person name="Reenan R."/>
            <person name="Reily A."/>
            <person name="Remington K.A."/>
            <person name="Rieger T.T."/>
            <person name="Ritchie M.G."/>
            <person name="Robin C."/>
            <person name="Rogers Y.H."/>
            <person name="Rohde C."/>
            <person name="Rozas J."/>
            <person name="Rubenfield M.J."/>
            <person name="Ruiz A."/>
            <person name="Russo S."/>
            <person name="Salzberg S.L."/>
            <person name="Sanchez-Gracia A."/>
            <person name="Saranga D.J."/>
            <person name="Sato H."/>
            <person name="Schaeffer S.W."/>
            <person name="Schatz M.C."/>
            <person name="Schlenke T."/>
            <person name="Schwartz R."/>
            <person name="Segarra C."/>
            <person name="Singh R.S."/>
            <person name="Sirot L."/>
            <person name="Sirota M."/>
            <person name="Sisneros N.B."/>
            <person name="Smith C.D."/>
            <person name="Smith T.F."/>
            <person name="Spieth J."/>
            <person name="Stage D.E."/>
            <person name="Stark A."/>
            <person name="Stephan W."/>
            <person name="Strausberg R.L."/>
            <person name="Strempel S."/>
            <person name="Sturgill D."/>
            <person name="Sutton G."/>
            <person name="Sutton G.G."/>
            <person name="Tao W."/>
            <person name="Teichmann S."/>
            <person name="Tobari Y.N."/>
            <person name="Tomimura Y."/>
            <person name="Tsolas J.M."/>
            <person name="Valente V.L."/>
            <person name="Venter E."/>
            <person name="Venter J.C."/>
            <person name="Vicario S."/>
            <person name="Vieira F.G."/>
            <person name="Vilella A.J."/>
            <person name="Villasante A."/>
            <person name="Walenz B."/>
            <person name="Wang J."/>
            <person name="Wasserman M."/>
            <person name="Watts T."/>
            <person name="Wilson D."/>
            <person name="Wilson R.K."/>
            <person name="Wing R.A."/>
            <person name="Wolfner M.F."/>
            <person name="Wong A."/>
            <person name="Wong G.K."/>
            <person name="Wu C.I."/>
            <person name="Wu G."/>
            <person name="Yamamoto D."/>
            <person name="Yang H.P."/>
            <person name="Yang S.P."/>
            <person name="Yorke J.A."/>
            <person name="Yoshida K."/>
            <person name="Zdobnov E."/>
            <person name="Zhang P."/>
            <person name="Zhang Y."/>
            <person name="Zimin A.V."/>
            <person name="Baldwin J."/>
            <person name="Abdouelleil A."/>
            <person name="Abdulkadir J."/>
            <person name="Abebe A."/>
            <person name="Abera B."/>
            <person name="Abreu J."/>
            <person name="Acer S.C."/>
            <person name="Aftuck L."/>
            <person name="Alexander A."/>
            <person name="An P."/>
            <person name="Anderson E."/>
            <person name="Anderson S."/>
            <person name="Arachi H."/>
            <person name="Azer M."/>
            <person name="Bachantsang P."/>
            <person name="Barry A."/>
            <person name="Bayul T."/>
            <person name="Berlin A."/>
            <person name="Bessette D."/>
            <person name="Bloom T."/>
            <person name="Blye J."/>
            <person name="Boguslavskiy L."/>
            <person name="Bonnet C."/>
            <person name="Boukhgalter B."/>
            <person name="Bourzgui I."/>
            <person name="Brown A."/>
            <person name="Cahill P."/>
            <person name="Channer S."/>
            <person name="Cheshatsang Y."/>
            <person name="Chuda L."/>
            <person name="Citroen M."/>
            <person name="Collymore A."/>
            <person name="Cooke P."/>
            <person name="Costello M."/>
            <person name="D'Aco K."/>
            <person name="Daza R."/>
            <person name="De Haan G."/>
            <person name="DeGray S."/>
            <person name="DeMaso C."/>
            <person name="Dhargay N."/>
            <person name="Dooley K."/>
            <person name="Dooley E."/>
            <person name="Doricent M."/>
            <person name="Dorje P."/>
            <person name="Dorjee K."/>
            <person name="Dupes A."/>
            <person name="Elong R."/>
            <person name="Falk J."/>
            <person name="Farina A."/>
            <person name="Faro S."/>
            <person name="Ferguson D."/>
            <person name="Fisher S."/>
            <person name="Foley C.D."/>
            <person name="Franke A."/>
            <person name="Friedrich D."/>
            <person name="Gadbois L."/>
            <person name="Gearin G."/>
            <person name="Gearin C.R."/>
            <person name="Giannoukos G."/>
            <person name="Goode T."/>
            <person name="Graham J."/>
            <person name="Grandbois E."/>
            <person name="Grewal S."/>
            <person name="Gyaltsen K."/>
            <person name="Hafez N."/>
            <person name="Hagos B."/>
            <person name="Hall J."/>
            <person name="Henson C."/>
            <person name="Hollinger A."/>
            <person name="Honan T."/>
            <person name="Huard M.D."/>
            <person name="Hughes L."/>
            <person name="Hurhula B."/>
            <person name="Husby M.E."/>
            <person name="Kamat A."/>
            <person name="Kanga B."/>
            <person name="Kashin S."/>
            <person name="Khazanovich D."/>
            <person name="Kisner P."/>
            <person name="Lance K."/>
            <person name="Lara M."/>
            <person name="Lee W."/>
            <person name="Lennon N."/>
            <person name="Letendre F."/>
            <person name="LeVine R."/>
            <person name="Lipovsky A."/>
            <person name="Liu X."/>
            <person name="Liu J."/>
            <person name="Liu S."/>
            <person name="Lokyitsang T."/>
            <person name="Lokyitsang Y."/>
            <person name="Lubonja R."/>
            <person name="Lui A."/>
            <person name="MacDonald P."/>
            <person name="Magnisalis V."/>
            <person name="Maru K."/>
            <person name="Matthews C."/>
            <person name="McCusker W."/>
            <person name="McDonough S."/>
            <person name="Mehta T."/>
            <person name="Meldrim J."/>
            <person name="Meneus L."/>
            <person name="Mihai O."/>
            <person name="Mihalev A."/>
            <person name="Mihova T."/>
            <person name="Mittelman R."/>
            <person name="Mlenga V."/>
            <person name="Montmayeur A."/>
            <person name="Mulrain L."/>
            <person name="Navidi A."/>
            <person name="Naylor J."/>
            <person name="Negash T."/>
            <person name="Nguyen T."/>
            <person name="Nguyen N."/>
            <person name="Nicol R."/>
            <person name="Norbu C."/>
            <person name="Norbu N."/>
            <person name="Novod N."/>
            <person name="O'Neill B."/>
            <person name="Osman S."/>
            <person name="Markiewicz E."/>
            <person name="Oyono O.L."/>
            <person name="Patti C."/>
            <person name="Phunkhang P."/>
            <person name="Pierre F."/>
            <person name="Priest M."/>
            <person name="Raghuraman S."/>
            <person name="Rege F."/>
            <person name="Reyes R."/>
            <person name="Rise C."/>
            <person name="Rogov P."/>
            <person name="Ross K."/>
            <person name="Ryan E."/>
            <person name="Settipalli S."/>
            <person name="Shea T."/>
            <person name="Sherpa N."/>
            <person name="Shi L."/>
            <person name="Shih D."/>
            <person name="Sparrow T."/>
            <person name="Spaulding J."/>
            <person name="Stalker J."/>
            <person name="Stange-Thomann N."/>
            <person name="Stavropoulos S."/>
            <person name="Stone C."/>
            <person name="Strader C."/>
            <person name="Tesfaye S."/>
            <person name="Thomson T."/>
            <person name="Thoulutsang Y."/>
            <person name="Thoulutsang D."/>
            <person name="Topham K."/>
            <person name="Topping I."/>
            <person name="Tsamla T."/>
            <person name="Vassiliev H."/>
            <person name="Vo A."/>
            <person name="Wangchuk T."/>
            <person name="Wangdi T."/>
            <person name="Weiand M."/>
            <person name="Wilkinson J."/>
            <person name="Wilson A."/>
            <person name="Yadav S."/>
            <person name="Young G."/>
            <person name="Yu Q."/>
            <person name="Zembek L."/>
            <person name="Zhong D."/>
            <person name="Zimmer A."/>
            <person name="Zwirko Z."/>
            <person name="Jaffe D.B."/>
            <person name="Alvarez P."/>
            <person name="Brockman W."/>
            <person name="Butler J."/>
            <person name="Chin C."/>
            <person name="Gnerre S."/>
            <person name="Grabherr M."/>
            <person name="Kleber M."/>
            <person name="Mauceli E."/>
            <person name="MacCallum I."/>
        </authorList>
    </citation>
    <scope>NUCLEOTIDE SEQUENCE [LARGE SCALE GENOMIC DNA]</scope>
    <source>
        <strain evidence="5">MSH-3 / Tucson 14011-0111.49</strain>
    </source>
</reference>
<dbReference type="STRING" id="7234.B4GZ47"/>
<dbReference type="eggNOG" id="ENOG502SCP1">
    <property type="taxonomic scope" value="Eukaryota"/>
</dbReference>
<evidence type="ECO:0000256" key="2">
    <source>
        <dbReference type="SAM" id="Phobius"/>
    </source>
</evidence>
<organism evidence="5">
    <name type="scientific">Drosophila persimilis</name>
    <name type="common">Fruit fly</name>
    <dbReference type="NCBI Taxonomy" id="7234"/>
    <lineage>
        <taxon>Eukaryota</taxon>
        <taxon>Metazoa</taxon>
        <taxon>Ecdysozoa</taxon>
        <taxon>Arthropoda</taxon>
        <taxon>Hexapoda</taxon>
        <taxon>Insecta</taxon>
        <taxon>Pterygota</taxon>
        <taxon>Neoptera</taxon>
        <taxon>Endopterygota</taxon>
        <taxon>Diptera</taxon>
        <taxon>Brachycera</taxon>
        <taxon>Muscomorpha</taxon>
        <taxon>Ephydroidea</taxon>
        <taxon>Drosophilidae</taxon>
        <taxon>Drosophila</taxon>
        <taxon>Sophophora</taxon>
    </lineage>
</organism>
<proteinExistence type="predicted"/>
<dbReference type="HOGENOM" id="CLU_980975_0_0_1"/>
<feature type="transmembrane region" description="Helical" evidence="2">
    <location>
        <begin position="220"/>
        <end position="240"/>
    </location>
</feature>
<name>B4GZ47_DROPE</name>
<feature type="region of interest" description="Disordered" evidence="1">
    <location>
        <begin position="58"/>
        <end position="113"/>
    </location>
</feature>
<dbReference type="KEGG" id="dpe:6598617"/>
<protein>
    <submittedName>
        <fullName evidence="4">GL27183</fullName>
    </submittedName>
</protein>
<dbReference type="OMA" id="PGPIMVQ"/>
<feature type="compositionally biased region" description="Polar residues" evidence="1">
    <location>
        <begin position="82"/>
        <end position="100"/>
    </location>
</feature>
<feature type="chain" id="PRO_5002807711" evidence="3">
    <location>
        <begin position="48"/>
        <end position="308"/>
    </location>
</feature>
<gene>
    <name evidence="4" type="primary">Dper\GL27183</name>
    <name evidence="4" type="ORF">Dper_GL27183</name>
</gene>
<keyword evidence="3" id="KW-0732">Signal</keyword>
<dbReference type="EMBL" id="CH479198">
    <property type="protein sequence ID" value="EDW28065.1"/>
    <property type="molecule type" value="Genomic_DNA"/>
</dbReference>
<keyword evidence="2" id="KW-0472">Membrane</keyword>
<evidence type="ECO:0000256" key="1">
    <source>
        <dbReference type="SAM" id="MobiDB-lite"/>
    </source>
</evidence>
<keyword evidence="2" id="KW-1133">Transmembrane helix</keyword>
<evidence type="ECO:0000313" key="5">
    <source>
        <dbReference type="Proteomes" id="UP000008744"/>
    </source>
</evidence>
<sequence length="308" mass="32737">MRAYKEPSQDTQQDQSIAEDQVMKMLRIQCQNHSVLLLLLMIRGALCVPALDATPPAATPNTIDESDKLPEGRPLQGEIPLPNSNTKSNETSPQVAESSEPSPPDNEASASSIDPTTIYAGGLITPEAFQQYLSQYGAAAYAPFGGSYPAPISAGAPGLYPYPGPIVVQTGYEGFLVPANAAGQADTTAVVAPASESYSSNNPLIAFASKLLPTILMSTLFRIAAVVLSAVGIILFGSAITNALCRMTPICDIPAKAVDILRTGGAQDVGRMLADEMTPERVRRATEFVRNAIRKYRQLQKLVEPESS</sequence>
<feature type="signal peptide" evidence="3">
    <location>
        <begin position="1"/>
        <end position="47"/>
    </location>
</feature>
<dbReference type="AlphaFoldDB" id="B4GZ47"/>
<keyword evidence="5" id="KW-1185">Reference proteome</keyword>
<dbReference type="Proteomes" id="UP000008744">
    <property type="component" value="Unassembled WGS sequence"/>
</dbReference>
<evidence type="ECO:0000313" key="4">
    <source>
        <dbReference type="EMBL" id="EDW28065.1"/>
    </source>
</evidence>
<dbReference type="OrthoDB" id="6618165at2759"/>
<dbReference type="PhylomeDB" id="B4GZ47"/>